<dbReference type="AlphaFoldDB" id="A0A2R7Y597"/>
<dbReference type="SUPFAM" id="SSF53254">
    <property type="entry name" value="Phosphoglycerate mutase-like"/>
    <property type="match status" value="1"/>
</dbReference>
<sequence length="165" mass="17960">MGEAREVFKPVTIVFMRHGKAEEARAGVSDWERRLTADGRRVVECVAKHVGLKPDVILTSPLVRAVETAEITSKALGGVPVIKEWALEPESFSFNELESLIMKYVGKTLMLVGHSPSMESVVATVLGCESFKIPPAGVVGVEIVKLEPKGGLLKFYLTPEVLKCV</sequence>
<dbReference type="SMART" id="SM00855">
    <property type="entry name" value="PGAM"/>
    <property type="match status" value="1"/>
</dbReference>
<evidence type="ECO:0008006" key="3">
    <source>
        <dbReference type="Google" id="ProtNLM"/>
    </source>
</evidence>
<name>A0A2R7Y597_9CREN</name>
<dbReference type="PANTHER" id="PTHR48100:SF1">
    <property type="entry name" value="HISTIDINE PHOSPHATASE FAMILY PROTEIN-RELATED"/>
    <property type="match status" value="1"/>
</dbReference>
<reference evidence="1 2" key="1">
    <citation type="journal article" date="2018" name="Syst. Appl. Microbiol.">
        <title>A new symbiotic nanoarchaeote (Candidatus Nanoclepta minutus) and its host (Zestosphaera tikiterensis gen. nov., sp. nov.) from a New Zealand hot spring.</title>
        <authorList>
            <person name="St John E."/>
            <person name="Liu Y."/>
            <person name="Podar M."/>
            <person name="Stott M.B."/>
            <person name="Meneghin J."/>
            <person name="Chen Z."/>
            <person name="Lagutin K."/>
            <person name="Mitchell K."/>
            <person name="Reysenbach A.L."/>
        </authorList>
    </citation>
    <scope>NUCLEOTIDE SEQUENCE [LARGE SCALE GENOMIC DNA]</scope>
    <source>
        <strain evidence="1">NZ3</strain>
    </source>
</reference>
<evidence type="ECO:0000313" key="2">
    <source>
        <dbReference type="Proteomes" id="UP000244093"/>
    </source>
</evidence>
<dbReference type="Proteomes" id="UP000244093">
    <property type="component" value="Unassembled WGS sequence"/>
</dbReference>
<protein>
    <recommendedName>
        <fullName evidence="3">Phosphohistidine phosphatase SixA</fullName>
    </recommendedName>
</protein>
<dbReference type="CDD" id="cd07067">
    <property type="entry name" value="HP_PGM_like"/>
    <property type="match status" value="1"/>
</dbReference>
<organism evidence="1 2">
    <name type="scientific">Zestosphaera tikiterensis</name>
    <dbReference type="NCBI Taxonomy" id="1973259"/>
    <lineage>
        <taxon>Archaea</taxon>
        <taxon>Thermoproteota</taxon>
        <taxon>Thermoprotei</taxon>
        <taxon>Desulfurococcales</taxon>
        <taxon>Desulfurococcaceae</taxon>
        <taxon>Zestosphaera</taxon>
    </lineage>
</organism>
<dbReference type="Pfam" id="PF00300">
    <property type="entry name" value="His_Phos_1"/>
    <property type="match status" value="1"/>
</dbReference>
<dbReference type="InterPro" id="IPR013078">
    <property type="entry name" value="His_Pase_superF_clade-1"/>
</dbReference>
<dbReference type="InterPro" id="IPR050275">
    <property type="entry name" value="PGM_Phosphatase"/>
</dbReference>
<dbReference type="EMBL" id="NBVN01000004">
    <property type="protein sequence ID" value="PUA32547.1"/>
    <property type="molecule type" value="Genomic_DNA"/>
</dbReference>
<dbReference type="Gene3D" id="3.40.50.1240">
    <property type="entry name" value="Phosphoglycerate mutase-like"/>
    <property type="match status" value="1"/>
</dbReference>
<comment type="caution">
    <text evidence="1">The sequence shown here is derived from an EMBL/GenBank/DDBJ whole genome shotgun (WGS) entry which is preliminary data.</text>
</comment>
<dbReference type="GO" id="GO:0005737">
    <property type="term" value="C:cytoplasm"/>
    <property type="evidence" value="ECO:0007669"/>
    <property type="project" value="TreeGrafter"/>
</dbReference>
<proteinExistence type="predicted"/>
<dbReference type="PANTHER" id="PTHR48100">
    <property type="entry name" value="BROAD-SPECIFICITY PHOSPHATASE YOR283W-RELATED"/>
    <property type="match status" value="1"/>
</dbReference>
<accession>A0A2R7Y597</accession>
<evidence type="ECO:0000313" key="1">
    <source>
        <dbReference type="EMBL" id="PUA32547.1"/>
    </source>
</evidence>
<gene>
    <name evidence="1" type="ORF">B7O98_07830</name>
</gene>
<dbReference type="GO" id="GO:0016791">
    <property type="term" value="F:phosphatase activity"/>
    <property type="evidence" value="ECO:0007669"/>
    <property type="project" value="TreeGrafter"/>
</dbReference>
<dbReference type="InterPro" id="IPR029033">
    <property type="entry name" value="His_PPase_superfam"/>
</dbReference>